<organism evidence="1 2">
    <name type="scientific">Candidatus Synechococcus spongiarum 15L</name>
    <dbReference type="NCBI Taxonomy" id="1608419"/>
    <lineage>
        <taxon>Bacteria</taxon>
        <taxon>Bacillati</taxon>
        <taxon>Cyanobacteriota</taxon>
        <taxon>Cyanophyceae</taxon>
        <taxon>Synechococcales</taxon>
        <taxon>Synechococcaceae</taxon>
        <taxon>Synechococcus</taxon>
    </lineage>
</organism>
<dbReference type="PATRIC" id="fig|1608419.3.peg.2173"/>
<gene>
    <name evidence="1" type="ORF">TQ37_03585</name>
</gene>
<name>A0A0G8AWN5_9SYNE</name>
<sequence>MEIGKPSCAIFDARWLLPISCLESNQATTMRAGERSFVDVEWESKKRKTRKELFPDRMEVLIPWEKLL</sequence>
<accession>A0A0G8AWN5</accession>
<evidence type="ECO:0000313" key="2">
    <source>
        <dbReference type="Proteomes" id="UP000035037"/>
    </source>
</evidence>
<reference evidence="1 2" key="1">
    <citation type="submission" date="2015-02" db="EMBL/GenBank/DDBJ databases">
        <authorList>
            <person name="Slaby B."/>
            <person name="Hentschel U."/>
        </authorList>
    </citation>
    <scope>NUCLEOTIDE SEQUENCE [LARGE SCALE GENOMIC DNA]</scope>
    <source>
        <strain evidence="1">15L</strain>
    </source>
</reference>
<comment type="caution">
    <text evidence="1">The sequence shown here is derived from an EMBL/GenBank/DDBJ whole genome shotgun (WGS) entry which is preliminary data.</text>
</comment>
<reference evidence="1 2" key="2">
    <citation type="submission" date="2015-05" db="EMBL/GenBank/DDBJ databases">
        <title>Lifestyle Evolution in Cyanobacterial Symbionts of Sponges.</title>
        <authorList>
            <person name="Burgsdorf I."/>
            <person name="Slaby B.M."/>
            <person name="Handley K.M."/>
            <person name="Haber M."/>
            <person name="Blom J."/>
            <person name="Marshall C.W."/>
            <person name="Gilbert J.A."/>
            <person name="Hentschel U."/>
            <person name="Steindler L."/>
        </authorList>
    </citation>
    <scope>NUCLEOTIDE SEQUENCE [LARGE SCALE GENOMIC DNA]</scope>
    <source>
        <strain evidence="1">15L</strain>
    </source>
</reference>
<dbReference type="EMBL" id="JYFQ01000070">
    <property type="protein sequence ID" value="KKZ13774.1"/>
    <property type="molecule type" value="Genomic_DNA"/>
</dbReference>
<proteinExistence type="predicted"/>
<evidence type="ECO:0000313" key="1">
    <source>
        <dbReference type="EMBL" id="KKZ13774.1"/>
    </source>
</evidence>
<dbReference type="Proteomes" id="UP000035037">
    <property type="component" value="Unassembled WGS sequence"/>
</dbReference>
<protein>
    <submittedName>
        <fullName evidence="1">Uncharacterized protein</fullName>
    </submittedName>
</protein>
<dbReference type="AlphaFoldDB" id="A0A0G8AWN5"/>